<reference evidence="1 2" key="2">
    <citation type="journal article" date="2022" name="Mol. Ecol. Resour.">
        <title>The genomes of chicory, endive, great burdock and yacon provide insights into Asteraceae paleo-polyploidization history and plant inulin production.</title>
        <authorList>
            <person name="Fan W."/>
            <person name="Wang S."/>
            <person name="Wang H."/>
            <person name="Wang A."/>
            <person name="Jiang F."/>
            <person name="Liu H."/>
            <person name="Zhao H."/>
            <person name="Xu D."/>
            <person name="Zhang Y."/>
        </authorList>
    </citation>
    <scope>NUCLEOTIDE SEQUENCE [LARGE SCALE GENOMIC DNA]</scope>
    <source>
        <strain evidence="2">cv. Punajuju</strain>
        <tissue evidence="1">Leaves</tissue>
    </source>
</reference>
<comment type="caution">
    <text evidence="1">The sequence shown here is derived from an EMBL/GenBank/DDBJ whole genome shotgun (WGS) entry which is preliminary data.</text>
</comment>
<organism evidence="1 2">
    <name type="scientific">Cichorium intybus</name>
    <name type="common">Chicory</name>
    <dbReference type="NCBI Taxonomy" id="13427"/>
    <lineage>
        <taxon>Eukaryota</taxon>
        <taxon>Viridiplantae</taxon>
        <taxon>Streptophyta</taxon>
        <taxon>Embryophyta</taxon>
        <taxon>Tracheophyta</taxon>
        <taxon>Spermatophyta</taxon>
        <taxon>Magnoliopsida</taxon>
        <taxon>eudicotyledons</taxon>
        <taxon>Gunneridae</taxon>
        <taxon>Pentapetalae</taxon>
        <taxon>asterids</taxon>
        <taxon>campanulids</taxon>
        <taxon>Asterales</taxon>
        <taxon>Asteraceae</taxon>
        <taxon>Cichorioideae</taxon>
        <taxon>Cichorieae</taxon>
        <taxon>Cichoriinae</taxon>
        <taxon>Cichorium</taxon>
    </lineage>
</organism>
<evidence type="ECO:0000313" key="1">
    <source>
        <dbReference type="EMBL" id="KAI3740522.1"/>
    </source>
</evidence>
<sequence>MSAGVAPIAEREMMSMKIGFGIALYLLDKNTPLFADTYAKKRIARLQEIFTPETLQVPKTQAELKELESIHKVLELYVWLRLRLEDSFPDRDLASSQKSICGMLFEEFLERLGFEKPIPKKLKQFR</sequence>
<keyword evidence="2" id="KW-1185">Reference proteome</keyword>
<proteinExistence type="predicted"/>
<accession>A0ACB9D1T2</accession>
<protein>
    <submittedName>
        <fullName evidence="1">Uncharacterized protein</fullName>
    </submittedName>
</protein>
<name>A0ACB9D1T2_CICIN</name>
<evidence type="ECO:0000313" key="2">
    <source>
        <dbReference type="Proteomes" id="UP001055811"/>
    </source>
</evidence>
<gene>
    <name evidence="1" type="ORF">L2E82_30990</name>
</gene>
<dbReference type="EMBL" id="CM042013">
    <property type="protein sequence ID" value="KAI3740522.1"/>
    <property type="molecule type" value="Genomic_DNA"/>
</dbReference>
<reference evidence="2" key="1">
    <citation type="journal article" date="2022" name="Mol. Ecol. Resour.">
        <title>The genomes of chicory, endive, great burdock and yacon provide insights into Asteraceae palaeo-polyploidization history and plant inulin production.</title>
        <authorList>
            <person name="Fan W."/>
            <person name="Wang S."/>
            <person name="Wang H."/>
            <person name="Wang A."/>
            <person name="Jiang F."/>
            <person name="Liu H."/>
            <person name="Zhao H."/>
            <person name="Xu D."/>
            <person name="Zhang Y."/>
        </authorList>
    </citation>
    <scope>NUCLEOTIDE SEQUENCE [LARGE SCALE GENOMIC DNA]</scope>
    <source>
        <strain evidence="2">cv. Punajuju</strain>
    </source>
</reference>
<dbReference type="Proteomes" id="UP001055811">
    <property type="component" value="Linkage Group LG05"/>
</dbReference>